<protein>
    <submittedName>
        <fullName evidence="2">NAC domain containing protein 58</fullName>
    </submittedName>
</protein>
<name>A0A5A7R5W3_STRAF</name>
<dbReference type="EMBL" id="BKCP01010514">
    <property type="protein sequence ID" value="GER53163.1"/>
    <property type="molecule type" value="Genomic_DNA"/>
</dbReference>
<proteinExistence type="predicted"/>
<evidence type="ECO:0000313" key="2">
    <source>
        <dbReference type="EMBL" id="GER53163.1"/>
    </source>
</evidence>
<feature type="compositionally biased region" description="Pro residues" evidence="1">
    <location>
        <begin position="20"/>
        <end position="31"/>
    </location>
</feature>
<evidence type="ECO:0000313" key="3">
    <source>
        <dbReference type="Proteomes" id="UP000325081"/>
    </source>
</evidence>
<keyword evidence="3" id="KW-1185">Reference proteome</keyword>
<comment type="caution">
    <text evidence="2">The sequence shown here is derived from an EMBL/GenBank/DDBJ whole genome shotgun (WGS) entry which is preliminary data.</text>
</comment>
<dbReference type="AlphaFoldDB" id="A0A5A7R5W3"/>
<organism evidence="2 3">
    <name type="scientific">Striga asiatica</name>
    <name type="common">Asiatic witchweed</name>
    <name type="synonym">Buchnera asiatica</name>
    <dbReference type="NCBI Taxonomy" id="4170"/>
    <lineage>
        <taxon>Eukaryota</taxon>
        <taxon>Viridiplantae</taxon>
        <taxon>Streptophyta</taxon>
        <taxon>Embryophyta</taxon>
        <taxon>Tracheophyta</taxon>
        <taxon>Spermatophyta</taxon>
        <taxon>Magnoliopsida</taxon>
        <taxon>eudicotyledons</taxon>
        <taxon>Gunneridae</taxon>
        <taxon>Pentapetalae</taxon>
        <taxon>asterids</taxon>
        <taxon>lamiids</taxon>
        <taxon>Lamiales</taxon>
        <taxon>Orobanchaceae</taxon>
        <taxon>Buchnereae</taxon>
        <taxon>Striga</taxon>
    </lineage>
</organism>
<feature type="compositionally biased region" description="Low complexity" evidence="1">
    <location>
        <begin position="1"/>
        <end position="19"/>
    </location>
</feature>
<sequence length="191" mass="20921">MEATAALDLLSPPTSSSLRPPAPYPSSRPPPATADGPIFFTSYGGSSLTSLFAPTTAAGCRCCDLLPSESGFSGASFSEGDHGRRKLPAAKGEFAAVGLDLSGDGTGEWYFCSRRNRRFPAGREARRSVAASERSRLDWWLTRCPTSTGFINFMRWFSLCVERPKCIYIGILDQSNLKVKKELKIAKWRKE</sequence>
<dbReference type="Proteomes" id="UP000325081">
    <property type="component" value="Unassembled WGS sequence"/>
</dbReference>
<accession>A0A5A7R5W3</accession>
<gene>
    <name evidence="2" type="ORF">STAS_30656</name>
</gene>
<reference evidence="3" key="1">
    <citation type="journal article" date="2019" name="Curr. Biol.">
        <title>Genome Sequence of Striga asiatica Provides Insight into the Evolution of Plant Parasitism.</title>
        <authorList>
            <person name="Yoshida S."/>
            <person name="Kim S."/>
            <person name="Wafula E.K."/>
            <person name="Tanskanen J."/>
            <person name="Kim Y.M."/>
            <person name="Honaas L."/>
            <person name="Yang Z."/>
            <person name="Spallek T."/>
            <person name="Conn C.E."/>
            <person name="Ichihashi Y."/>
            <person name="Cheong K."/>
            <person name="Cui S."/>
            <person name="Der J.P."/>
            <person name="Gundlach H."/>
            <person name="Jiao Y."/>
            <person name="Hori C."/>
            <person name="Ishida J.K."/>
            <person name="Kasahara H."/>
            <person name="Kiba T."/>
            <person name="Kim M.S."/>
            <person name="Koo N."/>
            <person name="Laohavisit A."/>
            <person name="Lee Y.H."/>
            <person name="Lumba S."/>
            <person name="McCourt P."/>
            <person name="Mortimer J.C."/>
            <person name="Mutuku J.M."/>
            <person name="Nomura T."/>
            <person name="Sasaki-Sekimoto Y."/>
            <person name="Seto Y."/>
            <person name="Wang Y."/>
            <person name="Wakatake T."/>
            <person name="Sakakibara H."/>
            <person name="Demura T."/>
            <person name="Yamaguchi S."/>
            <person name="Yoneyama K."/>
            <person name="Manabe R.I."/>
            <person name="Nelson D.C."/>
            <person name="Schulman A.H."/>
            <person name="Timko M.P."/>
            <person name="dePamphilis C.W."/>
            <person name="Choi D."/>
            <person name="Shirasu K."/>
        </authorList>
    </citation>
    <scope>NUCLEOTIDE SEQUENCE [LARGE SCALE GENOMIC DNA]</scope>
    <source>
        <strain evidence="3">cv. UVA1</strain>
    </source>
</reference>
<evidence type="ECO:0000256" key="1">
    <source>
        <dbReference type="SAM" id="MobiDB-lite"/>
    </source>
</evidence>
<feature type="region of interest" description="Disordered" evidence="1">
    <location>
        <begin position="1"/>
        <end position="31"/>
    </location>
</feature>